<organism evidence="3 4">
    <name type="scientific">Candidatus Kaiserbacteria bacterium CG10_big_fil_rev_8_21_14_0_10_47_16</name>
    <dbReference type="NCBI Taxonomy" id="1974608"/>
    <lineage>
        <taxon>Bacteria</taxon>
        <taxon>Candidatus Kaiseribacteriota</taxon>
    </lineage>
</organism>
<evidence type="ECO:0000313" key="3">
    <source>
        <dbReference type="EMBL" id="PIR84271.1"/>
    </source>
</evidence>
<name>A0A2H0UD02_9BACT</name>
<dbReference type="PANTHER" id="PTHR33393:SF13">
    <property type="entry name" value="PGA BIOSYNTHESIS PROTEIN CAPA"/>
    <property type="match status" value="1"/>
</dbReference>
<comment type="similarity">
    <text evidence="1">Belongs to the CapA family.</text>
</comment>
<dbReference type="Pfam" id="PF09587">
    <property type="entry name" value="PGA_cap"/>
    <property type="match status" value="1"/>
</dbReference>
<evidence type="ECO:0000313" key="4">
    <source>
        <dbReference type="Proteomes" id="UP000229344"/>
    </source>
</evidence>
<reference evidence="4" key="1">
    <citation type="submission" date="2017-09" db="EMBL/GenBank/DDBJ databases">
        <title>Depth-based differentiation of microbial function through sediment-hosted aquifers and enrichment of novel symbionts in the deep terrestrial subsurface.</title>
        <authorList>
            <person name="Probst A.J."/>
            <person name="Ladd B."/>
            <person name="Jarett J.K."/>
            <person name="Geller-Mcgrath D.E."/>
            <person name="Sieber C.M.K."/>
            <person name="Emerson J.B."/>
            <person name="Anantharaman K."/>
            <person name="Thomas B.C."/>
            <person name="Malmstrom R."/>
            <person name="Stieglmeier M."/>
            <person name="Klingl A."/>
            <person name="Woyke T."/>
            <person name="Ryan C.M."/>
            <person name="Banfield J.F."/>
        </authorList>
    </citation>
    <scope>NUCLEOTIDE SEQUENCE [LARGE SCALE GENOMIC DNA]</scope>
</reference>
<dbReference type="Gene3D" id="3.60.21.10">
    <property type="match status" value="1"/>
</dbReference>
<dbReference type="SUPFAM" id="SSF56300">
    <property type="entry name" value="Metallo-dependent phosphatases"/>
    <property type="match status" value="1"/>
</dbReference>
<protein>
    <recommendedName>
        <fullName evidence="2">Capsule synthesis protein CapA domain-containing protein</fullName>
    </recommendedName>
</protein>
<dbReference type="AlphaFoldDB" id="A0A2H0UD02"/>
<feature type="domain" description="Capsule synthesis protein CapA" evidence="2">
    <location>
        <begin position="43"/>
        <end position="264"/>
    </location>
</feature>
<dbReference type="PANTHER" id="PTHR33393">
    <property type="entry name" value="POLYGLUTAMINE SYNTHESIS ACCESSORY PROTEIN RV0574C-RELATED"/>
    <property type="match status" value="1"/>
</dbReference>
<proteinExistence type="inferred from homology"/>
<dbReference type="CDD" id="cd07381">
    <property type="entry name" value="MPP_CapA"/>
    <property type="match status" value="1"/>
</dbReference>
<dbReference type="InterPro" id="IPR052169">
    <property type="entry name" value="CW_Biosynth-Accessory"/>
</dbReference>
<gene>
    <name evidence="3" type="ORF">COU16_01590</name>
</gene>
<dbReference type="Proteomes" id="UP000229344">
    <property type="component" value="Unassembled WGS sequence"/>
</dbReference>
<evidence type="ECO:0000259" key="2">
    <source>
        <dbReference type="SMART" id="SM00854"/>
    </source>
</evidence>
<dbReference type="EMBL" id="PFBI01000006">
    <property type="protein sequence ID" value="PIR84271.1"/>
    <property type="molecule type" value="Genomic_DNA"/>
</dbReference>
<evidence type="ECO:0000256" key="1">
    <source>
        <dbReference type="ARBA" id="ARBA00005662"/>
    </source>
</evidence>
<sequence>MRLAALITGIVAVSVAIFFLPIKEVYFALAPHSVTTSDNPPLRLLFTGDIMMGRAVEIRMEGRGSNYPFLGTQALLTKPDLTIGNFEAASPNVHVRTPSMGMQLSAKQSSFIVLADNGFDILGLANNHTFDFGADGFLNTKDSCRDAELVCVGHPNVPQERVVTQKGVRIGLLALNDISVPLDVTAAKAALVRLEHESDIQIAYMHWGEEYEPIHTPRQESIAHSLIESGADVIVGMHPHIVQDIEIYNGRAIFYSLGNFVFDQDFSRETQEGLLLELTVSEKDITFTLIPITSVASPSQPNIMNQNEAKALLQSVFARNPSTKSFSKDFFTLPR</sequence>
<dbReference type="SMART" id="SM00854">
    <property type="entry name" value="PGA_cap"/>
    <property type="match status" value="1"/>
</dbReference>
<accession>A0A2H0UD02</accession>
<dbReference type="InterPro" id="IPR019079">
    <property type="entry name" value="Capsule_synth_CapA"/>
</dbReference>
<comment type="caution">
    <text evidence="3">The sequence shown here is derived from an EMBL/GenBank/DDBJ whole genome shotgun (WGS) entry which is preliminary data.</text>
</comment>
<dbReference type="InterPro" id="IPR029052">
    <property type="entry name" value="Metallo-depent_PP-like"/>
</dbReference>